<evidence type="ECO:0000313" key="15">
    <source>
        <dbReference type="Proteomes" id="UP001279734"/>
    </source>
</evidence>
<evidence type="ECO:0000256" key="7">
    <source>
        <dbReference type="ARBA" id="ARBA00022989"/>
    </source>
</evidence>
<dbReference type="EMBL" id="BSYO01000007">
    <property type="protein sequence ID" value="GMH07449.1"/>
    <property type="molecule type" value="Genomic_DNA"/>
</dbReference>
<comment type="similarity">
    <text evidence="3 13">Belongs to the cytochrome P450 family.</text>
</comment>
<keyword evidence="15" id="KW-1185">Reference proteome</keyword>
<dbReference type="GO" id="GO:0005506">
    <property type="term" value="F:iron ion binding"/>
    <property type="evidence" value="ECO:0007669"/>
    <property type="project" value="InterPro"/>
</dbReference>
<name>A0AAD3SB82_NEPGR</name>
<comment type="subcellular location">
    <subcellularLocation>
        <location evidence="2">Membrane</location>
        <topology evidence="2">Single-pass membrane protein</topology>
    </subcellularLocation>
</comment>
<dbReference type="PANTHER" id="PTHR47948">
    <property type="entry name" value="TRANS-CINNAMATE 4-MONOOXYGENASE"/>
    <property type="match status" value="1"/>
</dbReference>
<organism evidence="14 15">
    <name type="scientific">Nepenthes gracilis</name>
    <name type="common">Slender pitcher plant</name>
    <dbReference type="NCBI Taxonomy" id="150966"/>
    <lineage>
        <taxon>Eukaryota</taxon>
        <taxon>Viridiplantae</taxon>
        <taxon>Streptophyta</taxon>
        <taxon>Embryophyta</taxon>
        <taxon>Tracheophyta</taxon>
        <taxon>Spermatophyta</taxon>
        <taxon>Magnoliopsida</taxon>
        <taxon>eudicotyledons</taxon>
        <taxon>Gunneridae</taxon>
        <taxon>Pentapetalae</taxon>
        <taxon>Caryophyllales</taxon>
        <taxon>Nepenthaceae</taxon>
        <taxon>Nepenthes</taxon>
    </lineage>
</organism>
<evidence type="ECO:0000256" key="11">
    <source>
        <dbReference type="ARBA" id="ARBA00023136"/>
    </source>
</evidence>
<evidence type="ECO:0008006" key="16">
    <source>
        <dbReference type="Google" id="ProtNLM"/>
    </source>
</evidence>
<keyword evidence="11" id="KW-0472">Membrane</keyword>
<dbReference type="InterPro" id="IPR001128">
    <property type="entry name" value="Cyt_P450"/>
</dbReference>
<dbReference type="AlphaFoldDB" id="A0AAD3SB82"/>
<keyword evidence="8 13" id="KW-0560">Oxidoreductase</keyword>
<dbReference type="CDD" id="cd11074">
    <property type="entry name" value="CYP73"/>
    <property type="match status" value="1"/>
</dbReference>
<reference evidence="14" key="1">
    <citation type="submission" date="2023-05" db="EMBL/GenBank/DDBJ databases">
        <title>Nepenthes gracilis genome sequencing.</title>
        <authorList>
            <person name="Fukushima K."/>
        </authorList>
    </citation>
    <scope>NUCLEOTIDE SEQUENCE</scope>
    <source>
        <strain evidence="14">SING2019-196</strain>
    </source>
</reference>
<keyword evidence="4 12" id="KW-0349">Heme</keyword>
<evidence type="ECO:0000313" key="14">
    <source>
        <dbReference type="EMBL" id="GMH07449.1"/>
    </source>
</evidence>
<comment type="cofactor">
    <cofactor evidence="1 12">
        <name>heme</name>
        <dbReference type="ChEBI" id="CHEBI:30413"/>
    </cofactor>
</comment>
<dbReference type="GO" id="GO:0016710">
    <property type="term" value="F:trans-cinnamate 4-monooxygenase activity"/>
    <property type="evidence" value="ECO:0007669"/>
    <property type="project" value="UniProtKB-ARBA"/>
</dbReference>
<keyword evidence="10 13" id="KW-0503">Monooxygenase</keyword>
<dbReference type="PANTHER" id="PTHR47948:SF11">
    <property type="entry name" value="TRANS-CINNAMATE 4-MONOOXYGENASE"/>
    <property type="match status" value="1"/>
</dbReference>
<comment type="caution">
    <text evidence="14">The sequence shown here is derived from an EMBL/GenBank/DDBJ whole genome shotgun (WGS) entry which is preliminary data.</text>
</comment>
<protein>
    <recommendedName>
        <fullName evidence="16">Trans-cinnamate 4-monooxygenase</fullName>
    </recommendedName>
</protein>
<evidence type="ECO:0000256" key="3">
    <source>
        <dbReference type="ARBA" id="ARBA00010617"/>
    </source>
</evidence>
<keyword evidence="5" id="KW-0812">Transmembrane</keyword>
<dbReference type="GO" id="GO:0009808">
    <property type="term" value="P:lignin metabolic process"/>
    <property type="evidence" value="ECO:0007669"/>
    <property type="project" value="TreeGrafter"/>
</dbReference>
<dbReference type="InterPro" id="IPR002401">
    <property type="entry name" value="Cyt_P450_E_grp-I"/>
</dbReference>
<dbReference type="Gene3D" id="1.10.630.10">
    <property type="entry name" value="Cytochrome P450"/>
    <property type="match status" value="1"/>
</dbReference>
<evidence type="ECO:0000256" key="6">
    <source>
        <dbReference type="ARBA" id="ARBA00022723"/>
    </source>
</evidence>
<feature type="binding site" description="axial binding residue" evidence="12">
    <location>
        <position position="447"/>
    </location>
    <ligand>
        <name>heme</name>
        <dbReference type="ChEBI" id="CHEBI:30413"/>
    </ligand>
    <ligandPart>
        <name>Fe</name>
        <dbReference type="ChEBI" id="CHEBI:18248"/>
    </ligandPart>
</feature>
<evidence type="ECO:0000256" key="13">
    <source>
        <dbReference type="RuleBase" id="RU000461"/>
    </source>
</evidence>
<dbReference type="PRINTS" id="PR00385">
    <property type="entry name" value="P450"/>
</dbReference>
<dbReference type="PRINTS" id="PR00463">
    <property type="entry name" value="EP450I"/>
</dbReference>
<dbReference type="SUPFAM" id="SSF48264">
    <property type="entry name" value="Cytochrome P450"/>
    <property type="match status" value="1"/>
</dbReference>
<dbReference type="Pfam" id="PF00067">
    <property type="entry name" value="p450"/>
    <property type="match status" value="1"/>
</dbReference>
<keyword evidence="7" id="KW-1133">Transmembrane helix</keyword>
<keyword evidence="9 12" id="KW-0408">Iron</keyword>
<evidence type="ECO:0000256" key="5">
    <source>
        <dbReference type="ARBA" id="ARBA00022692"/>
    </source>
</evidence>
<dbReference type="GO" id="GO:0020037">
    <property type="term" value="F:heme binding"/>
    <property type="evidence" value="ECO:0007669"/>
    <property type="project" value="InterPro"/>
</dbReference>
<sequence>MDLVLLQKALFALFFAIVLAITISKLRGKRYKLPPGPIPVPIFGNWLQVGDDLNHRNLADLANKYGDVFLLRMGQRNLVVVSSPELAKDVLHTQGVEFGSRTRNVVFDIFTDKGQDMVFTVYGEHWRKMRRIMTVPFFTNKVVQQYRFGWEAEAASVVEDVKKNPQACTTGIVLRRRLQLMMYNNMYRIMFDRRFESEDDPLFNKLKALNGERSRLAQSFEYNYGDFIPILRPFLRGYLKICEEVKERRLQLFKDFFVDERKKLSSTKGSSNNELKCAMDHILEAQQKGEINEDNVLFIVENINVAAIETTLWSIEWAIADLVNHPKIQKKLREELDTVLGRGCEVTEPDTHKLPYLQAVIKETLRLRMAIPLLVPHMNLHDAKLAGYDIPAESKILVNAWWLANNPAHWKKPEEFRPERFLEEESNVEANGNDFRYLPFGVGRRSCPGIILALPILGIIVGRLVQNFELLPPPGESKIDTTEKGGQFSLHILKHSTIVLKPRT</sequence>
<dbReference type="FunFam" id="1.10.630.10:FF:000013">
    <property type="entry name" value="Trans-cinnamate 4-monooxygenase"/>
    <property type="match status" value="1"/>
</dbReference>
<evidence type="ECO:0000256" key="12">
    <source>
        <dbReference type="PIRSR" id="PIRSR602401-1"/>
    </source>
</evidence>
<dbReference type="PROSITE" id="PS00086">
    <property type="entry name" value="CYTOCHROME_P450"/>
    <property type="match status" value="1"/>
</dbReference>
<keyword evidence="6 12" id="KW-0479">Metal-binding</keyword>
<dbReference type="InterPro" id="IPR017972">
    <property type="entry name" value="Cyt_P450_CS"/>
</dbReference>
<dbReference type="GO" id="GO:0016020">
    <property type="term" value="C:membrane"/>
    <property type="evidence" value="ECO:0007669"/>
    <property type="project" value="UniProtKB-SubCell"/>
</dbReference>
<evidence type="ECO:0000256" key="8">
    <source>
        <dbReference type="ARBA" id="ARBA00023002"/>
    </source>
</evidence>
<evidence type="ECO:0000256" key="4">
    <source>
        <dbReference type="ARBA" id="ARBA00022617"/>
    </source>
</evidence>
<evidence type="ECO:0000256" key="10">
    <source>
        <dbReference type="ARBA" id="ARBA00023033"/>
    </source>
</evidence>
<evidence type="ECO:0000256" key="2">
    <source>
        <dbReference type="ARBA" id="ARBA00004167"/>
    </source>
</evidence>
<evidence type="ECO:0000256" key="9">
    <source>
        <dbReference type="ARBA" id="ARBA00023004"/>
    </source>
</evidence>
<evidence type="ECO:0000256" key="1">
    <source>
        <dbReference type="ARBA" id="ARBA00001971"/>
    </source>
</evidence>
<gene>
    <name evidence="14" type="ORF">Nepgr_009289</name>
</gene>
<proteinExistence type="inferred from homology"/>
<dbReference type="InterPro" id="IPR036396">
    <property type="entry name" value="Cyt_P450_sf"/>
</dbReference>
<accession>A0AAD3SB82</accession>
<dbReference type="Proteomes" id="UP001279734">
    <property type="component" value="Unassembled WGS sequence"/>
</dbReference>